<dbReference type="CDD" id="cd00452">
    <property type="entry name" value="KDPG_aldolase"/>
    <property type="match status" value="1"/>
</dbReference>
<dbReference type="EMBL" id="FTLW01000004">
    <property type="protein sequence ID" value="SIQ82851.1"/>
    <property type="molecule type" value="Genomic_DNA"/>
</dbReference>
<comment type="pathway">
    <text evidence="1">Carbohydrate acid metabolism.</text>
</comment>
<dbReference type="GO" id="GO:0016829">
    <property type="term" value="F:lyase activity"/>
    <property type="evidence" value="ECO:0007669"/>
    <property type="project" value="UniProtKB-KW"/>
</dbReference>
<dbReference type="InterPro" id="IPR013785">
    <property type="entry name" value="Aldolase_TIM"/>
</dbReference>
<dbReference type="Pfam" id="PF01081">
    <property type="entry name" value="Aldolase"/>
    <property type="match status" value="1"/>
</dbReference>
<evidence type="ECO:0000256" key="5">
    <source>
        <dbReference type="ARBA" id="ARBA00023277"/>
    </source>
</evidence>
<dbReference type="STRING" id="1604334.SAMN05421546_1915"/>
<dbReference type="Gene3D" id="3.20.20.70">
    <property type="entry name" value="Aldolase class I"/>
    <property type="match status" value="1"/>
</dbReference>
<dbReference type="Proteomes" id="UP000241788">
    <property type="component" value="Unassembled WGS sequence"/>
</dbReference>
<evidence type="ECO:0000313" key="7">
    <source>
        <dbReference type="Proteomes" id="UP000241788"/>
    </source>
</evidence>
<keyword evidence="4" id="KW-0456">Lyase</keyword>
<dbReference type="InterPro" id="IPR000887">
    <property type="entry name" value="Aldlse_KDPG_KHG"/>
</dbReference>
<dbReference type="InterPro" id="IPR031338">
    <property type="entry name" value="KDPG/KHG_AS_2"/>
</dbReference>
<dbReference type="OrthoDB" id="9805177at2"/>
<dbReference type="PANTHER" id="PTHR30246:SF1">
    <property type="entry name" value="2-DEHYDRO-3-DEOXY-6-PHOSPHOGALACTONATE ALDOLASE-RELATED"/>
    <property type="match status" value="1"/>
</dbReference>
<organism evidence="6 7">
    <name type="scientific">Solilutibacter tolerans</name>
    <dbReference type="NCBI Taxonomy" id="1604334"/>
    <lineage>
        <taxon>Bacteria</taxon>
        <taxon>Pseudomonadati</taxon>
        <taxon>Pseudomonadota</taxon>
        <taxon>Gammaproteobacteria</taxon>
        <taxon>Lysobacterales</taxon>
        <taxon>Lysobacteraceae</taxon>
        <taxon>Solilutibacter</taxon>
    </lineage>
</organism>
<evidence type="ECO:0000313" key="6">
    <source>
        <dbReference type="EMBL" id="SIQ82851.1"/>
    </source>
</evidence>
<keyword evidence="7" id="KW-1185">Reference proteome</keyword>
<dbReference type="SUPFAM" id="SSF51569">
    <property type="entry name" value="Aldolase"/>
    <property type="match status" value="1"/>
</dbReference>
<comment type="similarity">
    <text evidence="2">Belongs to the KHG/KDPG aldolase family.</text>
</comment>
<dbReference type="AlphaFoldDB" id="A0A1N6VYA1"/>
<dbReference type="PROSITE" id="PS00160">
    <property type="entry name" value="ALDOLASE_KDPG_KHG_2"/>
    <property type="match status" value="1"/>
</dbReference>
<name>A0A1N6VYA1_9GAMM</name>
<dbReference type="NCBIfam" id="NF004325">
    <property type="entry name" value="PRK05718.1"/>
    <property type="match status" value="1"/>
</dbReference>
<dbReference type="PANTHER" id="PTHR30246">
    <property type="entry name" value="2-KETO-3-DEOXY-6-PHOSPHOGLUCONATE ALDOLASE"/>
    <property type="match status" value="1"/>
</dbReference>
<protein>
    <submittedName>
        <fullName evidence="6">2-dehydro-3-deoxyphosphogluconate aldolase / (4S)-4-hydroxy-2-oxoglutarate aldolase</fullName>
    </submittedName>
</protein>
<evidence type="ECO:0000256" key="3">
    <source>
        <dbReference type="ARBA" id="ARBA00011233"/>
    </source>
</evidence>
<evidence type="ECO:0000256" key="2">
    <source>
        <dbReference type="ARBA" id="ARBA00006906"/>
    </source>
</evidence>
<sequence>MTVMTPEDVLRKAPVVPVVVIEDVRDALPLARALLAGGLPVIEVTMRTDAALEAIKLIAKEMPDAVIGAGTVLSPSQFDEVAKAGARFAISPGATPALYTHAQAHRSMLAYLPGVASASEVMHGLDAGFDCFKLFPAEAVGGIPLLKSLAGPFPQARFCPTGGIHAGNAGQYLQLPNVLTVGGSWMVPVDAIQSRDWPRIQQLASEAAHLA</sequence>
<evidence type="ECO:0000256" key="4">
    <source>
        <dbReference type="ARBA" id="ARBA00023239"/>
    </source>
</evidence>
<keyword evidence="5" id="KW-0119">Carbohydrate metabolism</keyword>
<proteinExistence type="inferred from homology"/>
<evidence type="ECO:0000256" key="1">
    <source>
        <dbReference type="ARBA" id="ARBA00004761"/>
    </source>
</evidence>
<gene>
    <name evidence="6" type="ORF">SAMN05421546_1915</name>
</gene>
<comment type="subunit">
    <text evidence="3">Homotrimer.</text>
</comment>
<dbReference type="NCBIfam" id="TIGR01182">
    <property type="entry name" value="eda"/>
    <property type="match status" value="1"/>
</dbReference>
<reference evidence="7" key="1">
    <citation type="submission" date="2017-01" db="EMBL/GenBank/DDBJ databases">
        <authorList>
            <person name="Varghese N."/>
            <person name="Submissions S."/>
        </authorList>
    </citation>
    <scope>NUCLEOTIDE SEQUENCE [LARGE SCALE GENOMIC DNA]</scope>
    <source>
        <strain evidence="7">UM1</strain>
    </source>
</reference>
<accession>A0A1N6VYA1</accession>